<organism evidence="1 2">
    <name type="scientific">Frieseomelitta varia</name>
    <dbReference type="NCBI Taxonomy" id="561572"/>
    <lineage>
        <taxon>Eukaryota</taxon>
        <taxon>Metazoa</taxon>
        <taxon>Ecdysozoa</taxon>
        <taxon>Arthropoda</taxon>
        <taxon>Hexapoda</taxon>
        <taxon>Insecta</taxon>
        <taxon>Pterygota</taxon>
        <taxon>Neoptera</taxon>
        <taxon>Endopterygota</taxon>
        <taxon>Hymenoptera</taxon>
        <taxon>Apocrita</taxon>
        <taxon>Aculeata</taxon>
        <taxon>Apoidea</taxon>
        <taxon>Anthophila</taxon>
        <taxon>Apidae</taxon>
        <taxon>Frieseomelitta</taxon>
    </lineage>
</organism>
<dbReference type="Proteomes" id="UP000655588">
    <property type="component" value="Unassembled WGS sequence"/>
</dbReference>
<evidence type="ECO:0000313" key="1">
    <source>
        <dbReference type="EMBL" id="KAF3428185.1"/>
    </source>
</evidence>
<dbReference type="EMBL" id="WNWW01000229">
    <property type="protein sequence ID" value="KAF3428185.1"/>
    <property type="molecule type" value="Genomic_DNA"/>
</dbReference>
<accession>A0A833VYF3</accession>
<evidence type="ECO:0000313" key="2">
    <source>
        <dbReference type="Proteomes" id="UP000655588"/>
    </source>
</evidence>
<keyword evidence="2" id="KW-1185">Reference proteome</keyword>
<comment type="caution">
    <text evidence="1">The sequence shown here is derived from an EMBL/GenBank/DDBJ whole genome shotgun (WGS) entry which is preliminary data.</text>
</comment>
<name>A0A833VYF3_9HYME</name>
<dbReference type="AlphaFoldDB" id="A0A833VYF3"/>
<gene>
    <name evidence="1" type="ORF">E2986_11500</name>
</gene>
<sequence>MNTDKYITATNSSVDESLLLYKGRRPFKRNRFDIKYFVLCDCKNGCVLNFIIHYIGNHSEINEKKKNLSENQLKLKSHYWNHNLREKIHFILIVKNLLLTILSDKLKDIFRLFCETINTKRRRYEIMLCTQKMVQGKYYAANVKIVTWNSVSYIVSKYRTKLYY</sequence>
<proteinExistence type="predicted"/>
<protein>
    <submittedName>
        <fullName evidence="1">Uncharacterized protein</fullName>
    </submittedName>
</protein>
<reference evidence="1" key="1">
    <citation type="submission" date="2019-11" db="EMBL/GenBank/DDBJ databases">
        <title>The nuclear and mitochondrial genomes of Frieseomelitta varia - a highly eusocial stingless bee (Meliponini) with a permanently sterile worker caste.</title>
        <authorList>
            <person name="Freitas F.C.P."/>
            <person name="Lourenco A.P."/>
            <person name="Nunes F.M.F."/>
            <person name="Paschoal A.R."/>
            <person name="Abreu F.C.P."/>
            <person name="Barbin F.O."/>
            <person name="Bataglia L."/>
            <person name="Cardoso-Junior C.A.M."/>
            <person name="Cervoni M.S."/>
            <person name="Silva S.R."/>
            <person name="Dalarmi F."/>
            <person name="Del Lama M.A."/>
            <person name="Depintor T.S."/>
            <person name="Ferreira K.M."/>
            <person name="Goria P.S."/>
            <person name="Jaskot M.C."/>
            <person name="Lago D.C."/>
            <person name="Luna-Lucena D."/>
            <person name="Moda L.M."/>
            <person name="Nascimento L."/>
            <person name="Pedrino M."/>
            <person name="Rabico F.O."/>
            <person name="Sanches F.C."/>
            <person name="Santos D.E."/>
            <person name="Santos C.G."/>
            <person name="Vieira J."/>
            <person name="Lopes T.F."/>
            <person name="Barchuk A.R."/>
            <person name="Hartfelder K."/>
            <person name="Simoes Z.L.P."/>
            <person name="Bitondi M.M.G."/>
            <person name="Pinheiro D.G."/>
        </authorList>
    </citation>
    <scope>NUCLEOTIDE SEQUENCE</scope>
    <source>
        <strain evidence="1">USP_RPSP 00005682</strain>
        <tissue evidence="1">Whole individual</tissue>
    </source>
</reference>